<comment type="caution">
    <text evidence="1">The sequence shown here is derived from an EMBL/GenBank/DDBJ whole genome shotgun (WGS) entry which is preliminary data.</text>
</comment>
<evidence type="ECO:0000313" key="2">
    <source>
        <dbReference type="Proteomes" id="UP001281761"/>
    </source>
</evidence>
<name>A0ABQ9Y8A8_9EUKA</name>
<gene>
    <name evidence="1" type="ORF">BLNAU_4881</name>
</gene>
<proteinExistence type="predicted"/>
<protein>
    <submittedName>
        <fullName evidence="1">Uncharacterized protein</fullName>
    </submittedName>
</protein>
<organism evidence="1 2">
    <name type="scientific">Blattamonas nauphoetae</name>
    <dbReference type="NCBI Taxonomy" id="2049346"/>
    <lineage>
        <taxon>Eukaryota</taxon>
        <taxon>Metamonada</taxon>
        <taxon>Preaxostyla</taxon>
        <taxon>Oxymonadida</taxon>
        <taxon>Blattamonas</taxon>
    </lineage>
</organism>
<evidence type="ECO:0000313" key="1">
    <source>
        <dbReference type="EMBL" id="KAK2959998.1"/>
    </source>
</evidence>
<sequence length="359" mass="40071">MGNQLFRLRTAPAHSFPDSRKSISTIDPEREPFLIFGLKTELSFVAKSSIYCSLIGLVQAEYPFDKAVQDRAVQFLKNLEPKQGDNDFAAKLVFHLVPSSGRSPCGFVESIVTLLSSPHSTVVESALSFLYLTLFNSSHDLRLLLVDSDLTTKVLATVQPHTLSIAGNETMLNYLTRIIDCFASLGSPSHSLSFSITTPVDEFNVHKMIFQKVVLPSSQFVTFLISNRFIINEGLISDEMDLLGTLIDISPFHRPTLEFVLASPIAMALPSCLSFIEGDDLLPWSILIKITNWFVIWKLHDGEFIQSKTLVARTLFSEGFGDTLEQKMIHEKSRSYGVRLVANCHTISQKLGTNVKRPQ</sequence>
<keyword evidence="2" id="KW-1185">Reference proteome</keyword>
<dbReference type="Proteomes" id="UP001281761">
    <property type="component" value="Unassembled WGS sequence"/>
</dbReference>
<reference evidence="1 2" key="1">
    <citation type="journal article" date="2022" name="bioRxiv">
        <title>Genomics of Preaxostyla Flagellates Illuminates Evolutionary Transitions and the Path Towards Mitochondrial Loss.</title>
        <authorList>
            <person name="Novak L.V.F."/>
            <person name="Treitli S.C."/>
            <person name="Pyrih J."/>
            <person name="Halakuc P."/>
            <person name="Pipaliya S.V."/>
            <person name="Vacek V."/>
            <person name="Brzon O."/>
            <person name="Soukal P."/>
            <person name="Eme L."/>
            <person name="Dacks J.B."/>
            <person name="Karnkowska A."/>
            <person name="Elias M."/>
            <person name="Hampl V."/>
        </authorList>
    </citation>
    <scope>NUCLEOTIDE SEQUENCE [LARGE SCALE GENOMIC DNA]</scope>
    <source>
        <strain evidence="1">NAU3</strain>
        <tissue evidence="1">Gut</tissue>
    </source>
</reference>
<accession>A0ABQ9Y8A8</accession>
<dbReference type="EMBL" id="JARBJD010000025">
    <property type="protein sequence ID" value="KAK2959998.1"/>
    <property type="molecule type" value="Genomic_DNA"/>
</dbReference>